<keyword evidence="5" id="KW-0547">Nucleotide-binding</keyword>
<dbReference type="InterPro" id="IPR039421">
    <property type="entry name" value="Type_1_exporter"/>
</dbReference>
<feature type="transmembrane region" description="Helical" evidence="9">
    <location>
        <begin position="53"/>
        <end position="75"/>
    </location>
</feature>
<evidence type="ECO:0000256" key="6">
    <source>
        <dbReference type="ARBA" id="ARBA00022840"/>
    </source>
</evidence>
<sequence>MIKKLAHYMKPYRLYAILCPLMVIGEVLLEIRIPLLMSKIVDVGIPGRDLGYVVRTGAMMVCMALASLICGALSARFGAMASMGLGSQLRGAMFKKIQSFSFSNIDKYSSASLVTRMTTDVQNTQNATMMVIRMLVRSPVMLVSATIMAFSINSSLVTVFLVAIPVLAVALATIAITAFPRFQSMLRKYDGMNASVQENLIAIRVVKAFVRSRYEKDKFKKANEDLIGASLAAERRVICNMPIMQLVMYSCIISILWFGGNMVIGGSMLTGELISFISYVTQILMSLMMISMAFINLVLSRASISRIGEVLEEVPDISDEHASDAPVKDGSIDFENVSFRYRQDAENDVLQNIDLHIPAGSRVGIIGGTGSAKTTLVQLIPRLYDATVGRVKVGGRDVRDYKLDTLRHDVAMVLQKNVLFSGTIRDNLRWGDPNATDEQIVAACKIAQAHDFIQSFPQGYDTDLGQGGVNVSGGQKQRLCIARALLAGPKIIILDDSTSAVDTATDQHIRQGLQQDLAGTTTIIIAQRITSVQDCDQIVVLDEGRIADVGDHETLMQRSEIYRDVYTSQQKGVAD</sequence>
<dbReference type="InterPro" id="IPR011527">
    <property type="entry name" value="ABC1_TM_dom"/>
</dbReference>
<keyword evidence="8 9" id="KW-0472">Membrane</keyword>
<keyword evidence="3" id="KW-1003">Cell membrane</keyword>
<keyword evidence="4 9" id="KW-0812">Transmembrane</keyword>
<evidence type="ECO:0000256" key="7">
    <source>
        <dbReference type="ARBA" id="ARBA00022989"/>
    </source>
</evidence>
<keyword evidence="7 9" id="KW-1133">Transmembrane helix</keyword>
<name>A0A1C6JXR3_9FIRM</name>
<dbReference type="PANTHER" id="PTHR43394">
    <property type="entry name" value="ATP-DEPENDENT PERMEASE MDL1, MITOCHONDRIAL"/>
    <property type="match status" value="1"/>
</dbReference>
<feature type="transmembrane region" description="Helical" evidence="9">
    <location>
        <begin position="134"/>
        <end position="152"/>
    </location>
</feature>
<evidence type="ECO:0000256" key="5">
    <source>
        <dbReference type="ARBA" id="ARBA00022741"/>
    </source>
</evidence>
<dbReference type="Pfam" id="PF00005">
    <property type="entry name" value="ABC_tran"/>
    <property type="match status" value="1"/>
</dbReference>
<dbReference type="Pfam" id="PF00664">
    <property type="entry name" value="ABC_membrane"/>
    <property type="match status" value="1"/>
</dbReference>
<evidence type="ECO:0000259" key="10">
    <source>
        <dbReference type="PROSITE" id="PS50893"/>
    </source>
</evidence>
<feature type="transmembrane region" description="Helical" evidence="9">
    <location>
        <begin position="276"/>
        <end position="299"/>
    </location>
</feature>
<feature type="domain" description="ABC transporter" evidence="10">
    <location>
        <begin position="332"/>
        <end position="568"/>
    </location>
</feature>
<dbReference type="EC" id="3.6.3.-" evidence="12"/>
<evidence type="ECO:0000256" key="1">
    <source>
        <dbReference type="ARBA" id="ARBA00004651"/>
    </source>
</evidence>
<protein>
    <submittedName>
        <fullName evidence="12">Putative multidrug export ATP-binding/permease protein SAV1866</fullName>
        <ecNumber evidence="12">3.6.3.-</ecNumber>
    </submittedName>
</protein>
<gene>
    <name evidence="12" type="ORF">SAMEA3545359_02389</name>
</gene>
<dbReference type="Gene3D" id="3.40.50.300">
    <property type="entry name" value="P-loop containing nucleotide triphosphate hydrolases"/>
    <property type="match status" value="1"/>
</dbReference>
<organism evidence="12">
    <name type="scientific">uncultured Anaerotruncus sp</name>
    <dbReference type="NCBI Taxonomy" id="905011"/>
    <lineage>
        <taxon>Bacteria</taxon>
        <taxon>Bacillati</taxon>
        <taxon>Bacillota</taxon>
        <taxon>Clostridia</taxon>
        <taxon>Eubacteriales</taxon>
        <taxon>Oscillospiraceae</taxon>
        <taxon>Anaerotruncus</taxon>
        <taxon>environmental samples</taxon>
    </lineage>
</organism>
<dbReference type="SUPFAM" id="SSF90123">
    <property type="entry name" value="ABC transporter transmembrane region"/>
    <property type="match status" value="1"/>
</dbReference>
<comment type="subcellular location">
    <subcellularLocation>
        <location evidence="1">Cell membrane</location>
        <topology evidence="1">Multi-pass membrane protein</topology>
    </subcellularLocation>
</comment>
<dbReference type="InterPro" id="IPR017871">
    <property type="entry name" value="ABC_transporter-like_CS"/>
</dbReference>
<proteinExistence type="predicted"/>
<evidence type="ECO:0000313" key="12">
    <source>
        <dbReference type="EMBL" id="SCJ86751.1"/>
    </source>
</evidence>
<keyword evidence="2" id="KW-0813">Transport</keyword>
<dbReference type="PROSITE" id="PS50893">
    <property type="entry name" value="ABC_TRANSPORTER_2"/>
    <property type="match status" value="1"/>
</dbReference>
<dbReference type="Gene3D" id="1.20.1560.10">
    <property type="entry name" value="ABC transporter type 1, transmembrane domain"/>
    <property type="match status" value="1"/>
</dbReference>
<dbReference type="GO" id="GO:0015421">
    <property type="term" value="F:ABC-type oligopeptide transporter activity"/>
    <property type="evidence" value="ECO:0007669"/>
    <property type="project" value="TreeGrafter"/>
</dbReference>
<dbReference type="PANTHER" id="PTHR43394:SF1">
    <property type="entry name" value="ATP-BINDING CASSETTE SUB-FAMILY B MEMBER 10, MITOCHONDRIAL"/>
    <property type="match status" value="1"/>
</dbReference>
<feature type="domain" description="ABC transmembrane type-1" evidence="11">
    <location>
        <begin position="17"/>
        <end position="299"/>
    </location>
</feature>
<keyword evidence="6 12" id="KW-0067">ATP-binding</keyword>
<dbReference type="EMBL" id="FMHG01000002">
    <property type="protein sequence ID" value="SCJ86751.1"/>
    <property type="molecule type" value="Genomic_DNA"/>
</dbReference>
<evidence type="ECO:0000256" key="3">
    <source>
        <dbReference type="ARBA" id="ARBA00022475"/>
    </source>
</evidence>
<dbReference type="InterPro" id="IPR003439">
    <property type="entry name" value="ABC_transporter-like_ATP-bd"/>
</dbReference>
<dbReference type="GO" id="GO:0005524">
    <property type="term" value="F:ATP binding"/>
    <property type="evidence" value="ECO:0007669"/>
    <property type="project" value="UniProtKB-KW"/>
</dbReference>
<dbReference type="SUPFAM" id="SSF52540">
    <property type="entry name" value="P-loop containing nucleoside triphosphate hydrolases"/>
    <property type="match status" value="1"/>
</dbReference>
<evidence type="ECO:0000256" key="2">
    <source>
        <dbReference type="ARBA" id="ARBA00022448"/>
    </source>
</evidence>
<dbReference type="InterPro" id="IPR036640">
    <property type="entry name" value="ABC1_TM_sf"/>
</dbReference>
<evidence type="ECO:0000256" key="9">
    <source>
        <dbReference type="SAM" id="Phobius"/>
    </source>
</evidence>
<evidence type="ECO:0000259" key="11">
    <source>
        <dbReference type="PROSITE" id="PS50929"/>
    </source>
</evidence>
<dbReference type="InterPro" id="IPR003593">
    <property type="entry name" value="AAA+_ATPase"/>
</dbReference>
<feature type="transmembrane region" description="Helical" evidence="9">
    <location>
        <begin position="158"/>
        <end position="179"/>
    </location>
</feature>
<keyword evidence="12" id="KW-0378">Hydrolase</keyword>
<dbReference type="InterPro" id="IPR027417">
    <property type="entry name" value="P-loop_NTPase"/>
</dbReference>
<dbReference type="FunFam" id="3.40.50.300:FF:000221">
    <property type="entry name" value="Multidrug ABC transporter ATP-binding protein"/>
    <property type="match status" value="1"/>
</dbReference>
<feature type="transmembrane region" description="Helical" evidence="9">
    <location>
        <begin position="246"/>
        <end position="264"/>
    </location>
</feature>
<dbReference type="GO" id="GO:0005886">
    <property type="term" value="C:plasma membrane"/>
    <property type="evidence" value="ECO:0007669"/>
    <property type="project" value="UniProtKB-SubCell"/>
</dbReference>
<evidence type="ECO:0000256" key="8">
    <source>
        <dbReference type="ARBA" id="ARBA00023136"/>
    </source>
</evidence>
<dbReference type="PROSITE" id="PS00211">
    <property type="entry name" value="ABC_TRANSPORTER_1"/>
    <property type="match status" value="1"/>
</dbReference>
<dbReference type="SMART" id="SM00382">
    <property type="entry name" value="AAA"/>
    <property type="match status" value="1"/>
</dbReference>
<dbReference type="PROSITE" id="PS50929">
    <property type="entry name" value="ABC_TM1F"/>
    <property type="match status" value="1"/>
</dbReference>
<dbReference type="AlphaFoldDB" id="A0A1C6JXR3"/>
<feature type="transmembrane region" description="Helical" evidence="9">
    <location>
        <begin position="12"/>
        <end position="33"/>
    </location>
</feature>
<evidence type="ECO:0000256" key="4">
    <source>
        <dbReference type="ARBA" id="ARBA00022692"/>
    </source>
</evidence>
<accession>A0A1C6JXR3</accession>
<reference evidence="12" key="1">
    <citation type="submission" date="2015-09" db="EMBL/GenBank/DDBJ databases">
        <authorList>
            <consortium name="Pathogen Informatics"/>
        </authorList>
    </citation>
    <scope>NUCLEOTIDE SEQUENCE</scope>
    <source>
        <strain evidence="12">2789STDY5834896</strain>
    </source>
</reference>
<dbReference type="GO" id="GO:0016887">
    <property type="term" value="F:ATP hydrolysis activity"/>
    <property type="evidence" value="ECO:0007669"/>
    <property type="project" value="InterPro"/>
</dbReference>
<dbReference type="CDD" id="cd18548">
    <property type="entry name" value="ABC_6TM_Tm287_like"/>
    <property type="match status" value="1"/>
</dbReference>